<dbReference type="PANTHER" id="PTHR42852:SF13">
    <property type="entry name" value="PROTEIN DIPZ"/>
    <property type="match status" value="1"/>
</dbReference>
<dbReference type="InterPro" id="IPR000866">
    <property type="entry name" value="AhpC/TSA"/>
</dbReference>
<evidence type="ECO:0000313" key="3">
    <source>
        <dbReference type="EMBL" id="BDQ38676.1"/>
    </source>
</evidence>
<name>A0ABM8B4A5_9BACT</name>
<keyword evidence="1" id="KW-0732">Signal</keyword>
<accession>A0ABM8B4A5</accession>
<proteinExistence type="predicted"/>
<dbReference type="EMBL" id="AP026709">
    <property type="protein sequence ID" value="BDQ38676.1"/>
    <property type="molecule type" value="Genomic_DNA"/>
</dbReference>
<feature type="domain" description="Thioredoxin" evidence="2">
    <location>
        <begin position="19"/>
        <end position="176"/>
    </location>
</feature>
<organism evidence="3 4">
    <name type="scientific">Pseudodesulfovibrio nedwellii</name>
    <dbReference type="NCBI Taxonomy" id="2973072"/>
    <lineage>
        <taxon>Bacteria</taxon>
        <taxon>Pseudomonadati</taxon>
        <taxon>Thermodesulfobacteriota</taxon>
        <taxon>Desulfovibrionia</taxon>
        <taxon>Desulfovibrionales</taxon>
        <taxon>Desulfovibrionaceae</taxon>
    </lineage>
</organism>
<sequence length="177" mass="20008">MKKMTLIALAWVLLIAVPAQAAETFPDLSMTAKMSPAHMKYLSVTGSEFKISDIKADFVLLEVYSMYCPICQRDAPKMNTLYQELAKTGQDKQIKVLGVAAGNTPYEVEFYRKKFKVEYPLVEDPDYVQHKAVGEVGTPAFYLLDLREGRLLILFSQIGEIEDVDEFVKIVVETTEK</sequence>
<dbReference type="PROSITE" id="PS51352">
    <property type="entry name" value="THIOREDOXIN_2"/>
    <property type="match status" value="1"/>
</dbReference>
<feature type="signal peptide" evidence="1">
    <location>
        <begin position="1"/>
        <end position="21"/>
    </location>
</feature>
<reference evidence="3 4" key="1">
    <citation type="submission" date="2022-08" db="EMBL/GenBank/DDBJ databases">
        <title>Genome Sequence of the sulphate-reducing bacterium, Pseudodesulfovibrio sp. SYK.</title>
        <authorList>
            <person name="Kondo R."/>
            <person name="Kataoka T."/>
        </authorList>
    </citation>
    <scope>NUCLEOTIDE SEQUENCE [LARGE SCALE GENOMIC DNA]</scope>
    <source>
        <strain evidence="3 4">SYK</strain>
    </source>
</reference>
<dbReference type="Proteomes" id="UP001317742">
    <property type="component" value="Chromosome"/>
</dbReference>
<dbReference type="RefSeq" id="WP_281761170.1">
    <property type="nucleotide sequence ID" value="NZ_AP026709.1"/>
</dbReference>
<evidence type="ECO:0000256" key="1">
    <source>
        <dbReference type="SAM" id="SignalP"/>
    </source>
</evidence>
<feature type="chain" id="PRO_5045074948" evidence="1">
    <location>
        <begin position="22"/>
        <end position="177"/>
    </location>
</feature>
<keyword evidence="4" id="KW-1185">Reference proteome</keyword>
<dbReference type="InterPro" id="IPR050553">
    <property type="entry name" value="Thioredoxin_ResA/DsbE_sf"/>
</dbReference>
<dbReference type="SUPFAM" id="SSF52833">
    <property type="entry name" value="Thioredoxin-like"/>
    <property type="match status" value="1"/>
</dbReference>
<dbReference type="Pfam" id="PF00578">
    <property type="entry name" value="AhpC-TSA"/>
    <property type="match status" value="1"/>
</dbReference>
<protein>
    <submittedName>
        <fullName evidence="3">Alkyl hydroperoxide reductase</fullName>
    </submittedName>
</protein>
<dbReference type="PANTHER" id="PTHR42852">
    <property type="entry name" value="THIOL:DISULFIDE INTERCHANGE PROTEIN DSBE"/>
    <property type="match status" value="1"/>
</dbReference>
<dbReference type="InterPro" id="IPR036249">
    <property type="entry name" value="Thioredoxin-like_sf"/>
</dbReference>
<dbReference type="Gene3D" id="3.40.30.10">
    <property type="entry name" value="Glutaredoxin"/>
    <property type="match status" value="1"/>
</dbReference>
<evidence type="ECO:0000313" key="4">
    <source>
        <dbReference type="Proteomes" id="UP001317742"/>
    </source>
</evidence>
<dbReference type="InterPro" id="IPR013766">
    <property type="entry name" value="Thioredoxin_domain"/>
</dbReference>
<gene>
    <name evidence="3" type="ORF">SYK_30360</name>
</gene>
<dbReference type="CDD" id="cd02966">
    <property type="entry name" value="TlpA_like_family"/>
    <property type="match status" value="1"/>
</dbReference>
<evidence type="ECO:0000259" key="2">
    <source>
        <dbReference type="PROSITE" id="PS51352"/>
    </source>
</evidence>